<dbReference type="RefSeq" id="WP_256132350.1">
    <property type="nucleotide sequence ID" value="NZ_JANFXK010000010.1"/>
</dbReference>
<keyword evidence="2" id="KW-1185">Reference proteome</keyword>
<comment type="caution">
    <text evidence="1">The sequence shown here is derived from an EMBL/GenBank/DDBJ whole genome shotgun (WGS) entry which is preliminary data.</text>
</comment>
<evidence type="ECO:0000313" key="2">
    <source>
        <dbReference type="Proteomes" id="UP001524502"/>
    </source>
</evidence>
<dbReference type="Proteomes" id="UP001524502">
    <property type="component" value="Unassembled WGS sequence"/>
</dbReference>
<dbReference type="EMBL" id="JANFXK010000010">
    <property type="protein sequence ID" value="MCQ4637160.1"/>
    <property type="molecule type" value="Genomic_DNA"/>
</dbReference>
<organism evidence="1 2">
    <name type="scientific">Anaerovorax odorimutans</name>
    <dbReference type="NCBI Taxonomy" id="109327"/>
    <lineage>
        <taxon>Bacteria</taxon>
        <taxon>Bacillati</taxon>
        <taxon>Bacillota</taxon>
        <taxon>Clostridia</taxon>
        <taxon>Peptostreptococcales</taxon>
        <taxon>Anaerovoracaceae</taxon>
        <taxon>Anaerovorax</taxon>
    </lineage>
</organism>
<reference evidence="1 2" key="1">
    <citation type="submission" date="2022-06" db="EMBL/GenBank/DDBJ databases">
        <title>Isolation of gut microbiota from human fecal samples.</title>
        <authorList>
            <person name="Pamer E.G."/>
            <person name="Barat B."/>
            <person name="Waligurski E."/>
            <person name="Medina S."/>
            <person name="Paddock L."/>
            <person name="Mostad J."/>
        </authorList>
    </citation>
    <scope>NUCLEOTIDE SEQUENCE [LARGE SCALE GENOMIC DNA]</scope>
    <source>
        <strain evidence="1 2">SL.3.17</strain>
    </source>
</reference>
<sequence>MDIQTILAVCGAIVLVSNAGAAVYRWVRPALSVTHDVELLKEHDQKDYETLQHLNRMNRAQCRAMMCIINHMIDGNGVEKMKETREQITDILEE</sequence>
<gene>
    <name evidence="1" type="ORF">NE619_10520</name>
</gene>
<proteinExistence type="predicted"/>
<evidence type="ECO:0000313" key="1">
    <source>
        <dbReference type="EMBL" id="MCQ4637160.1"/>
    </source>
</evidence>
<name>A0ABT1RPN8_9FIRM</name>
<protein>
    <submittedName>
        <fullName evidence="1">CTP synthase</fullName>
    </submittedName>
</protein>
<accession>A0ABT1RPN8</accession>